<dbReference type="Proteomes" id="UP000176944">
    <property type="component" value="Chromosome"/>
</dbReference>
<protein>
    <submittedName>
        <fullName evidence="1">Uncharacterized protein</fullName>
    </submittedName>
</protein>
<sequence length="59" mass="6715">MKVTGLRLYSVYRSYEVFSSLTLIPCLHAPQGYSLFPITYSLFPVPCSLFPKIHKLCTS</sequence>
<name>A0A9Q9UWQ3_MOOP1</name>
<proteinExistence type="predicted"/>
<evidence type="ECO:0000313" key="1">
    <source>
        <dbReference type="EMBL" id="WAN70131.1"/>
    </source>
</evidence>
<reference evidence="1" key="1">
    <citation type="journal article" date="2017" name="Proc. Natl. Acad. Sci. U.S.A.">
        <title>Comparative genomics uncovers the prolific and distinctive metabolic potential of the cyanobacterial genus Moorea.</title>
        <authorList>
            <person name="Leao T."/>
            <person name="Castelao G."/>
            <person name="Korobeynikov A."/>
            <person name="Monroe E.A."/>
            <person name="Podell S."/>
            <person name="Glukhov E."/>
            <person name="Allen E.E."/>
            <person name="Gerwick W.H."/>
            <person name="Gerwick L."/>
        </authorList>
    </citation>
    <scope>NUCLEOTIDE SEQUENCE</scope>
    <source>
        <strain evidence="1">JHB</strain>
    </source>
</reference>
<dbReference type="AlphaFoldDB" id="A0A9Q9UWQ3"/>
<dbReference type="EMBL" id="CP017708">
    <property type="protein sequence ID" value="WAN70131.1"/>
    <property type="molecule type" value="Genomic_DNA"/>
</dbReference>
<accession>A0A9Q9UWQ3</accession>
<gene>
    <name evidence="1" type="ORF">BJP36_39445</name>
</gene>
<reference evidence="1" key="2">
    <citation type="submission" date="2022-10" db="EMBL/GenBank/DDBJ databases">
        <authorList>
            <person name="Ngo T.-E."/>
        </authorList>
    </citation>
    <scope>NUCLEOTIDE SEQUENCE</scope>
    <source>
        <strain evidence="1">JHB</strain>
    </source>
</reference>
<organism evidence="1">
    <name type="scientific">Moorena producens (strain JHB)</name>
    <dbReference type="NCBI Taxonomy" id="1454205"/>
    <lineage>
        <taxon>Bacteria</taxon>
        <taxon>Bacillati</taxon>
        <taxon>Cyanobacteriota</taxon>
        <taxon>Cyanophyceae</taxon>
        <taxon>Coleofasciculales</taxon>
        <taxon>Coleofasciculaceae</taxon>
        <taxon>Moorena</taxon>
    </lineage>
</organism>